<evidence type="ECO:0000256" key="3">
    <source>
        <dbReference type="ARBA" id="ARBA00023315"/>
    </source>
</evidence>
<dbReference type="PANTHER" id="PTHR22589:SF103">
    <property type="entry name" value="CARNITINE O-ACETYL-TRANSFERASE, ISOFORM A-RELATED"/>
    <property type="match status" value="1"/>
</dbReference>
<comment type="similarity">
    <text evidence="1">Belongs to the carnitine/choline acetyltransferase family.</text>
</comment>
<evidence type="ECO:0000256" key="2">
    <source>
        <dbReference type="ARBA" id="ARBA00022679"/>
    </source>
</evidence>
<gene>
    <name evidence="6" type="ORF">PYX00_006752</name>
</gene>
<evidence type="ECO:0000256" key="1">
    <source>
        <dbReference type="ARBA" id="ARBA00005232"/>
    </source>
</evidence>
<name>A0AAW2HWN7_9NEOP</name>
<keyword evidence="2" id="KW-0808">Transferase</keyword>
<evidence type="ECO:0000256" key="4">
    <source>
        <dbReference type="PIRSR" id="PIRSR600542-1"/>
    </source>
</evidence>
<sequence length="654" mass="73734">MKQLWQTLFKKITVGQRMQVQYVSANALREVEQKVNATPSLPVPSLKQTLEKYLRSVTPFSSEADLELTKNIIENFSRKNGAGEELQELLVKRAKGTNNWLAEWWLDTAYLGYRDPLVVFSSPGLVWPHTVFQNVTEQLVYTSNLISAALEFNEKIEKDLIPQEMSGKDPLCMLQYKKIFGTHRIPKKPKDLLQLQDPQNVSRNIIVLFNNSIFSVDVFEQGSRKPLSAGHFLAILKDIVEQGSGDSGPGLGVLTTENRDNWADVYEELKKDETNRRNLEEYVEKALFVVCVDQHLDTGKELHSNTKCSKLLLHGFGGSKNGSNRWFDKTVQFIVGAGCDGVGVAYEHSPAEGGPIGVLTDFVHYRLKDAPKELEPQTNYTKPKKLSFTISPAVSAAISLAKKRLDCLNEDLEVIGLTFPYFGKNRLKTAKISPDSFIQVAIQYAFYKTHKQPAAQYESGTLRKFTEGRTDIIRTCSQEVVDFCKTMTDRMASPQQKHEALRKAIQAHKEYATEVINGRGVDRHLLGLKLLAQANDMALPDIFMDKSYKKSTYFQLSTSNVSSHCPIVNNVDFRYNLCFLIQVPTKCDGFMVYGPLVKDGYACCYNPRDESINFGTSAWRTCSYTDLNEFVSNLEQGLLEMESCLNVPALNSKL</sequence>
<dbReference type="GO" id="GO:0019254">
    <property type="term" value="P:carnitine metabolic process, CoA-linked"/>
    <property type="evidence" value="ECO:0007669"/>
    <property type="project" value="TreeGrafter"/>
</dbReference>
<feature type="active site" description="Proton acceptor" evidence="4">
    <location>
        <position position="348"/>
    </location>
</feature>
<dbReference type="Pfam" id="PF00755">
    <property type="entry name" value="Carn_acyltransf"/>
    <property type="match status" value="1"/>
</dbReference>
<evidence type="ECO:0000313" key="6">
    <source>
        <dbReference type="EMBL" id="KAL0274294.1"/>
    </source>
</evidence>
<dbReference type="InterPro" id="IPR000542">
    <property type="entry name" value="Carn_acyl_trans"/>
</dbReference>
<dbReference type="PANTHER" id="PTHR22589">
    <property type="entry name" value="CARNITINE O-ACYLTRANSFERASE"/>
    <property type="match status" value="1"/>
</dbReference>
<evidence type="ECO:0000259" key="5">
    <source>
        <dbReference type="Pfam" id="PF00755"/>
    </source>
</evidence>
<dbReference type="AlphaFoldDB" id="A0AAW2HWN7"/>
<organism evidence="6">
    <name type="scientific">Menopon gallinae</name>
    <name type="common">poultry shaft louse</name>
    <dbReference type="NCBI Taxonomy" id="328185"/>
    <lineage>
        <taxon>Eukaryota</taxon>
        <taxon>Metazoa</taxon>
        <taxon>Ecdysozoa</taxon>
        <taxon>Arthropoda</taxon>
        <taxon>Hexapoda</taxon>
        <taxon>Insecta</taxon>
        <taxon>Pterygota</taxon>
        <taxon>Neoptera</taxon>
        <taxon>Paraneoptera</taxon>
        <taxon>Psocodea</taxon>
        <taxon>Troctomorpha</taxon>
        <taxon>Phthiraptera</taxon>
        <taxon>Amblycera</taxon>
        <taxon>Menoponidae</taxon>
        <taxon>Menopon</taxon>
    </lineage>
</organism>
<feature type="domain" description="Choline/carnitine acyltransferase" evidence="5">
    <location>
        <begin position="41"/>
        <end position="636"/>
    </location>
</feature>
<accession>A0AAW2HWN7</accession>
<keyword evidence="3" id="KW-0012">Acyltransferase</keyword>
<dbReference type="InterPro" id="IPR039551">
    <property type="entry name" value="Cho/carn_acyl_trans"/>
</dbReference>
<dbReference type="GO" id="GO:0004092">
    <property type="term" value="F:carnitine O-acetyltransferase activity"/>
    <property type="evidence" value="ECO:0007669"/>
    <property type="project" value="TreeGrafter"/>
</dbReference>
<proteinExistence type="inferred from homology"/>
<dbReference type="EMBL" id="JARGDH010000003">
    <property type="protein sequence ID" value="KAL0274294.1"/>
    <property type="molecule type" value="Genomic_DNA"/>
</dbReference>
<protein>
    <recommendedName>
        <fullName evidence="5">Choline/carnitine acyltransferase domain-containing protein</fullName>
    </recommendedName>
</protein>
<dbReference type="Gene3D" id="3.30.559.70">
    <property type="entry name" value="Choline/Carnitine o-acyltransferase, domain 2"/>
    <property type="match status" value="1"/>
</dbReference>
<dbReference type="Gene3D" id="3.30.559.10">
    <property type="entry name" value="Chloramphenicol acetyltransferase-like domain"/>
    <property type="match status" value="1"/>
</dbReference>
<reference evidence="6" key="1">
    <citation type="journal article" date="2024" name="Gigascience">
        <title>Chromosome-level genome of the poultry shaft louse Menopon gallinae provides insight into the host-switching and adaptive evolution of parasitic lice.</title>
        <authorList>
            <person name="Xu Y."/>
            <person name="Ma L."/>
            <person name="Liu S."/>
            <person name="Liang Y."/>
            <person name="Liu Q."/>
            <person name="He Z."/>
            <person name="Tian L."/>
            <person name="Duan Y."/>
            <person name="Cai W."/>
            <person name="Li H."/>
            <person name="Song F."/>
        </authorList>
    </citation>
    <scope>NUCLEOTIDE SEQUENCE</scope>
    <source>
        <strain evidence="6">Cailab_2023a</strain>
    </source>
</reference>
<dbReference type="InterPro" id="IPR023213">
    <property type="entry name" value="CAT-like_dom_sf"/>
</dbReference>
<comment type="caution">
    <text evidence="6">The sequence shown here is derived from an EMBL/GenBank/DDBJ whole genome shotgun (WGS) entry which is preliminary data.</text>
</comment>
<dbReference type="InterPro" id="IPR042231">
    <property type="entry name" value="Cho/carn_acyl_trans_2"/>
</dbReference>
<dbReference type="SUPFAM" id="SSF52777">
    <property type="entry name" value="CoA-dependent acyltransferases"/>
    <property type="match status" value="2"/>
</dbReference>
<dbReference type="GO" id="GO:0005777">
    <property type="term" value="C:peroxisome"/>
    <property type="evidence" value="ECO:0007669"/>
    <property type="project" value="TreeGrafter"/>
</dbReference>